<dbReference type="InterPro" id="IPR037525">
    <property type="entry name" value="Velvet_dom"/>
</dbReference>
<comment type="subcellular location">
    <subcellularLocation>
        <location evidence="1">Nucleus</location>
    </subcellularLocation>
</comment>
<protein>
    <submittedName>
        <fullName evidence="8">Velvet factor-domain-containing protein</fullName>
    </submittedName>
</protein>
<dbReference type="GO" id="GO:0005634">
    <property type="term" value="C:nucleus"/>
    <property type="evidence" value="ECO:0007669"/>
    <property type="project" value="UniProtKB-SubCell"/>
</dbReference>
<evidence type="ECO:0000256" key="2">
    <source>
        <dbReference type="ARBA" id="ARBA00022969"/>
    </source>
</evidence>
<sequence>LEIAQGPQRARMCGFGDKDRRPITPPPCVRLIIKDRQTGTTTRNLIGAVVASAFKLQDTEDNLGIWFVLSDLSVRTEGVFRLKFSFFNLTADQENLLDQGSSAVICTGFSEPFTVYSAKKFPGMIESTELSRRFAAQGVKLAVR</sequence>
<accession>A0A1Y2FEV7</accession>
<feature type="non-terminal residue" evidence="8">
    <location>
        <position position="1"/>
    </location>
</feature>
<dbReference type="Proteomes" id="UP000193685">
    <property type="component" value="Unassembled WGS sequence"/>
</dbReference>
<dbReference type="Gene3D" id="2.60.40.3960">
    <property type="entry name" value="Velvet domain"/>
    <property type="match status" value="2"/>
</dbReference>
<keyword evidence="4" id="KW-0804">Transcription</keyword>
<organism evidence="8 9">
    <name type="scientific">Protomyces lactucae-debilis</name>
    <dbReference type="NCBI Taxonomy" id="2754530"/>
    <lineage>
        <taxon>Eukaryota</taxon>
        <taxon>Fungi</taxon>
        <taxon>Dikarya</taxon>
        <taxon>Ascomycota</taxon>
        <taxon>Taphrinomycotina</taxon>
        <taxon>Taphrinomycetes</taxon>
        <taxon>Taphrinales</taxon>
        <taxon>Protomycetaceae</taxon>
        <taxon>Protomyces</taxon>
    </lineage>
</organism>
<dbReference type="InterPro" id="IPR038491">
    <property type="entry name" value="Velvet_dom_sf"/>
</dbReference>
<reference evidence="8 9" key="1">
    <citation type="submission" date="2016-07" db="EMBL/GenBank/DDBJ databases">
        <title>Pervasive Adenine N6-methylation of Active Genes in Fungi.</title>
        <authorList>
            <consortium name="DOE Joint Genome Institute"/>
            <person name="Mondo S.J."/>
            <person name="Dannebaum R.O."/>
            <person name="Kuo R.C."/>
            <person name="Labutti K."/>
            <person name="Haridas S."/>
            <person name="Kuo A."/>
            <person name="Salamov A."/>
            <person name="Ahrendt S.R."/>
            <person name="Lipzen A."/>
            <person name="Sullivan W."/>
            <person name="Andreopoulos W.B."/>
            <person name="Clum A."/>
            <person name="Lindquist E."/>
            <person name="Daum C."/>
            <person name="Ramamoorthy G.K."/>
            <person name="Gryganskyi A."/>
            <person name="Culley D."/>
            <person name="Magnuson J.K."/>
            <person name="James T.Y."/>
            <person name="O'Malley M.A."/>
            <person name="Stajich J.E."/>
            <person name="Spatafora J.W."/>
            <person name="Visel A."/>
            <person name="Grigoriev I.V."/>
        </authorList>
    </citation>
    <scope>NUCLEOTIDE SEQUENCE [LARGE SCALE GENOMIC DNA]</scope>
    <source>
        <strain evidence="8 9">12-1054</strain>
    </source>
</reference>
<feature type="non-terminal residue" evidence="8">
    <location>
        <position position="144"/>
    </location>
</feature>
<dbReference type="OMA" id="CHPTNDE"/>
<dbReference type="Pfam" id="PF11754">
    <property type="entry name" value="Velvet"/>
    <property type="match status" value="1"/>
</dbReference>
<dbReference type="OrthoDB" id="1746739at2759"/>
<keyword evidence="9" id="KW-1185">Reference proteome</keyword>
<dbReference type="GO" id="GO:0030435">
    <property type="term" value="P:sporulation resulting in formation of a cellular spore"/>
    <property type="evidence" value="ECO:0007669"/>
    <property type="project" value="UniProtKB-KW"/>
</dbReference>
<comment type="similarity">
    <text evidence="6">Belongs to the velvet family. VelB subfamily.</text>
</comment>
<evidence type="ECO:0000256" key="4">
    <source>
        <dbReference type="ARBA" id="ARBA00023163"/>
    </source>
</evidence>
<keyword evidence="2" id="KW-0749">Sporulation</keyword>
<evidence type="ECO:0000256" key="5">
    <source>
        <dbReference type="ARBA" id="ARBA00023242"/>
    </source>
</evidence>
<dbReference type="AlphaFoldDB" id="A0A1Y2FEV7"/>
<comment type="caution">
    <text evidence="8">The sequence shown here is derived from an EMBL/GenBank/DDBJ whole genome shotgun (WGS) entry which is preliminary data.</text>
</comment>
<evidence type="ECO:0000259" key="7">
    <source>
        <dbReference type="PROSITE" id="PS51821"/>
    </source>
</evidence>
<dbReference type="InterPro" id="IPR021740">
    <property type="entry name" value="Velvet"/>
</dbReference>
<name>A0A1Y2FEV7_PROLT</name>
<dbReference type="PROSITE" id="PS51821">
    <property type="entry name" value="VELVET"/>
    <property type="match status" value="1"/>
</dbReference>
<dbReference type="PANTHER" id="PTHR33572:SF3">
    <property type="entry name" value="VELVET COMPLEX SUBUNIT B"/>
    <property type="match status" value="1"/>
</dbReference>
<evidence type="ECO:0000313" key="9">
    <source>
        <dbReference type="Proteomes" id="UP000193685"/>
    </source>
</evidence>
<evidence type="ECO:0000256" key="3">
    <source>
        <dbReference type="ARBA" id="ARBA00023015"/>
    </source>
</evidence>
<dbReference type="GeneID" id="63783624"/>
<keyword evidence="3" id="KW-0805">Transcription regulation</keyword>
<keyword evidence="5" id="KW-0539">Nucleus</keyword>
<dbReference type="STRING" id="56484.A0A1Y2FEV7"/>
<evidence type="ECO:0000256" key="6">
    <source>
        <dbReference type="ARBA" id="ARBA00038045"/>
    </source>
</evidence>
<gene>
    <name evidence="8" type="ORF">BCR37DRAFT_331536</name>
</gene>
<dbReference type="RefSeq" id="XP_040725349.1">
    <property type="nucleotide sequence ID" value="XM_040867025.1"/>
</dbReference>
<proteinExistence type="inferred from homology"/>
<evidence type="ECO:0000256" key="1">
    <source>
        <dbReference type="ARBA" id="ARBA00004123"/>
    </source>
</evidence>
<feature type="domain" description="Velvet" evidence="7">
    <location>
        <begin position="1"/>
        <end position="144"/>
    </location>
</feature>
<evidence type="ECO:0000313" key="8">
    <source>
        <dbReference type="EMBL" id="ORY82478.1"/>
    </source>
</evidence>
<dbReference type="EMBL" id="MCFI01000009">
    <property type="protein sequence ID" value="ORY82478.1"/>
    <property type="molecule type" value="Genomic_DNA"/>
</dbReference>
<dbReference type="PANTHER" id="PTHR33572">
    <property type="entry name" value="SPORE DEVELOPMENT REGULATOR VOSA"/>
    <property type="match status" value="1"/>
</dbReference>